<evidence type="ECO:0000313" key="1">
    <source>
        <dbReference type="EMBL" id="RNA16429.1"/>
    </source>
</evidence>
<dbReference type="AlphaFoldDB" id="A0A3M7QYX8"/>
<protein>
    <submittedName>
        <fullName evidence="1">Uncharacterized protein</fullName>
    </submittedName>
</protein>
<evidence type="ECO:0000313" key="2">
    <source>
        <dbReference type="Proteomes" id="UP000276133"/>
    </source>
</evidence>
<feature type="non-terminal residue" evidence="1">
    <location>
        <position position="1"/>
    </location>
</feature>
<name>A0A3M7QYX8_BRAPC</name>
<reference evidence="1 2" key="1">
    <citation type="journal article" date="2018" name="Sci. Rep.">
        <title>Genomic signatures of local adaptation to the degree of environmental predictability in rotifers.</title>
        <authorList>
            <person name="Franch-Gras L."/>
            <person name="Hahn C."/>
            <person name="Garcia-Roger E.M."/>
            <person name="Carmona M.J."/>
            <person name="Serra M."/>
            <person name="Gomez A."/>
        </authorList>
    </citation>
    <scope>NUCLEOTIDE SEQUENCE [LARGE SCALE GENOMIC DNA]</scope>
    <source>
        <strain evidence="1">HYR1</strain>
    </source>
</reference>
<accession>A0A3M7QYX8</accession>
<sequence length="121" mass="13910">LQQASKLDLRRRETIFRPIQSSKLVSLIKLYTDPNQAFPLLCLEHSRFQHYLDQRGDFSSLGHHSLYIDSTEPHDFIHGRFLLTSVRIQSVLELVDGYGLNDLLGKGVPWHSHSISEKVLS</sequence>
<gene>
    <name evidence="1" type="ORF">BpHYR1_006398</name>
</gene>
<comment type="caution">
    <text evidence="1">The sequence shown here is derived from an EMBL/GenBank/DDBJ whole genome shotgun (WGS) entry which is preliminary data.</text>
</comment>
<proteinExistence type="predicted"/>
<keyword evidence="2" id="KW-1185">Reference proteome</keyword>
<dbReference type="EMBL" id="REGN01004706">
    <property type="protein sequence ID" value="RNA16429.1"/>
    <property type="molecule type" value="Genomic_DNA"/>
</dbReference>
<organism evidence="1 2">
    <name type="scientific">Brachionus plicatilis</name>
    <name type="common">Marine rotifer</name>
    <name type="synonym">Brachionus muelleri</name>
    <dbReference type="NCBI Taxonomy" id="10195"/>
    <lineage>
        <taxon>Eukaryota</taxon>
        <taxon>Metazoa</taxon>
        <taxon>Spiralia</taxon>
        <taxon>Gnathifera</taxon>
        <taxon>Rotifera</taxon>
        <taxon>Eurotatoria</taxon>
        <taxon>Monogononta</taxon>
        <taxon>Pseudotrocha</taxon>
        <taxon>Ploima</taxon>
        <taxon>Brachionidae</taxon>
        <taxon>Brachionus</taxon>
    </lineage>
</organism>
<dbReference type="Proteomes" id="UP000276133">
    <property type="component" value="Unassembled WGS sequence"/>
</dbReference>